<proteinExistence type="predicted"/>
<dbReference type="InterPro" id="IPR040676">
    <property type="entry name" value="DUF5641"/>
</dbReference>
<feature type="region of interest" description="Disordered" evidence="1">
    <location>
        <begin position="335"/>
        <end position="359"/>
    </location>
</feature>
<evidence type="ECO:0000259" key="2">
    <source>
        <dbReference type="PROSITE" id="PS50994"/>
    </source>
</evidence>
<dbReference type="Proteomes" id="UP000025227">
    <property type="component" value="Unplaced"/>
</dbReference>
<evidence type="ECO:0000256" key="1">
    <source>
        <dbReference type="SAM" id="MobiDB-lite"/>
    </source>
</evidence>
<dbReference type="InterPro" id="IPR001584">
    <property type="entry name" value="Integrase_cat-core"/>
</dbReference>
<dbReference type="OrthoDB" id="5870116at2759"/>
<dbReference type="SUPFAM" id="SSF53098">
    <property type="entry name" value="Ribonuclease H-like"/>
    <property type="match status" value="1"/>
</dbReference>
<feature type="domain" description="Integrase catalytic" evidence="2">
    <location>
        <begin position="10"/>
        <end position="198"/>
    </location>
</feature>
<evidence type="ECO:0000313" key="4">
    <source>
        <dbReference type="WBParaSite" id="HCON_00082560-00001"/>
    </source>
</evidence>
<keyword evidence="3" id="KW-1185">Reference proteome</keyword>
<dbReference type="GO" id="GO:0015074">
    <property type="term" value="P:DNA integration"/>
    <property type="evidence" value="ECO:0007669"/>
    <property type="project" value="InterPro"/>
</dbReference>
<reference evidence="4" key="1">
    <citation type="submission" date="2020-12" db="UniProtKB">
        <authorList>
            <consortium name="WormBaseParasite"/>
        </authorList>
    </citation>
    <scope>IDENTIFICATION</scope>
    <source>
        <strain evidence="4">MHco3</strain>
    </source>
</reference>
<protein>
    <submittedName>
        <fullName evidence="4">Integrase catalytic domain-containing protein</fullName>
    </submittedName>
</protein>
<dbReference type="Gene3D" id="3.30.420.10">
    <property type="entry name" value="Ribonuclease H-like superfamily/Ribonuclease H"/>
    <property type="match status" value="1"/>
</dbReference>
<accession>A0A7I4YDK1</accession>
<dbReference type="InterPro" id="IPR036397">
    <property type="entry name" value="RNaseH_sf"/>
</dbReference>
<dbReference type="PANTHER" id="PTHR47331:SF2">
    <property type="match status" value="1"/>
</dbReference>
<dbReference type="PROSITE" id="PS50994">
    <property type="entry name" value="INTEGRASE"/>
    <property type="match status" value="1"/>
</dbReference>
<feature type="compositionally biased region" description="Basic residues" evidence="1">
    <location>
        <begin position="350"/>
        <end position="359"/>
    </location>
</feature>
<dbReference type="InterPro" id="IPR012337">
    <property type="entry name" value="RNaseH-like_sf"/>
</dbReference>
<sequence length="359" mass="40883">MPQLPPERVKRSRPFQNIGVDYLGPLTVSNPHANSNKVWISLFTCMATRAVHLEVVLDNSAQEFLLALRRFIARRGTPGVVYSDNSTTFHAAENAITSVLYSPKSWEAVSSYCVEHKINWKFITPLSPWKGGFYERLVALFKTAYKKTIGRAVLQLNQLQTVVAEIEATLNSRPITPFWERDVFAYVLRPIDFLSPAVSIQLPPLPSHVDPVYDISHNLAEWYKEMLALLDQFWEIWHTDYLSALRERQQARVRQGKYVTLTPQTGDVVTVAEKKLPRGLWPYGLIQKVHQGSDHQVRTADVLMPGGKIKTRSILQLYPLEIRAATTLLKPKIPSITPLPQRKQPSRAAKSAHKFIRNQ</sequence>
<dbReference type="GO" id="GO:0003676">
    <property type="term" value="F:nucleic acid binding"/>
    <property type="evidence" value="ECO:0007669"/>
    <property type="project" value="InterPro"/>
</dbReference>
<dbReference type="Pfam" id="PF18701">
    <property type="entry name" value="DUF5641"/>
    <property type="match status" value="1"/>
</dbReference>
<dbReference type="AlphaFoldDB" id="A0A7I4YDK1"/>
<dbReference type="PANTHER" id="PTHR47331">
    <property type="entry name" value="PHD-TYPE DOMAIN-CONTAINING PROTEIN"/>
    <property type="match status" value="1"/>
</dbReference>
<organism evidence="3 4">
    <name type="scientific">Haemonchus contortus</name>
    <name type="common">Barber pole worm</name>
    <dbReference type="NCBI Taxonomy" id="6289"/>
    <lineage>
        <taxon>Eukaryota</taxon>
        <taxon>Metazoa</taxon>
        <taxon>Ecdysozoa</taxon>
        <taxon>Nematoda</taxon>
        <taxon>Chromadorea</taxon>
        <taxon>Rhabditida</taxon>
        <taxon>Rhabditina</taxon>
        <taxon>Rhabditomorpha</taxon>
        <taxon>Strongyloidea</taxon>
        <taxon>Trichostrongylidae</taxon>
        <taxon>Haemonchus</taxon>
    </lineage>
</organism>
<dbReference type="OMA" id="VHIELAV"/>
<evidence type="ECO:0000313" key="3">
    <source>
        <dbReference type="Proteomes" id="UP000025227"/>
    </source>
</evidence>
<name>A0A7I4YDK1_HAECO</name>
<dbReference type="WBParaSite" id="HCON_00082560-00001">
    <property type="protein sequence ID" value="HCON_00082560-00001"/>
    <property type="gene ID" value="HCON_00082560"/>
</dbReference>